<accession>A0AAW0AWJ5</accession>
<evidence type="ECO:0000313" key="2">
    <source>
        <dbReference type="Proteomes" id="UP001383192"/>
    </source>
</evidence>
<organism evidence="1 2">
    <name type="scientific">Paramarasmius palmivorus</name>
    <dbReference type="NCBI Taxonomy" id="297713"/>
    <lineage>
        <taxon>Eukaryota</taxon>
        <taxon>Fungi</taxon>
        <taxon>Dikarya</taxon>
        <taxon>Basidiomycota</taxon>
        <taxon>Agaricomycotina</taxon>
        <taxon>Agaricomycetes</taxon>
        <taxon>Agaricomycetidae</taxon>
        <taxon>Agaricales</taxon>
        <taxon>Marasmiineae</taxon>
        <taxon>Marasmiaceae</taxon>
        <taxon>Paramarasmius</taxon>
    </lineage>
</organism>
<protein>
    <submittedName>
        <fullName evidence="1">Uncharacterized protein</fullName>
    </submittedName>
</protein>
<gene>
    <name evidence="1" type="ORF">VNI00_018521</name>
</gene>
<dbReference type="EMBL" id="JAYKXP010000244">
    <property type="protein sequence ID" value="KAK7017909.1"/>
    <property type="molecule type" value="Genomic_DNA"/>
</dbReference>
<reference evidence="1 2" key="1">
    <citation type="submission" date="2024-01" db="EMBL/GenBank/DDBJ databases">
        <title>A draft genome for a cacao thread blight-causing isolate of Paramarasmius palmivorus.</title>
        <authorList>
            <person name="Baruah I.K."/>
            <person name="Bukari Y."/>
            <person name="Amoako-Attah I."/>
            <person name="Meinhardt L.W."/>
            <person name="Bailey B.A."/>
            <person name="Cohen S.P."/>
        </authorList>
    </citation>
    <scope>NUCLEOTIDE SEQUENCE [LARGE SCALE GENOMIC DNA]</scope>
    <source>
        <strain evidence="1 2">GH-12</strain>
    </source>
</reference>
<sequence>MSSHRTSGRRPLKFALFFPVTDEPEIVTLERRKVDVQDFRPYLQCSNSTLNAPPAIHSVRVATDRCTIYYFEQTGRNEFGENISVTRELEAEGLLRPWHGPIIVLWDQDDALTSGNVEEKSNSIIGHLSSVYEAVERDHTIEYEGQYDDEEEEEE</sequence>
<name>A0AAW0AWJ5_9AGAR</name>
<evidence type="ECO:0000313" key="1">
    <source>
        <dbReference type="EMBL" id="KAK7017909.1"/>
    </source>
</evidence>
<proteinExistence type="predicted"/>
<keyword evidence="2" id="KW-1185">Reference proteome</keyword>
<comment type="caution">
    <text evidence="1">The sequence shown here is derived from an EMBL/GenBank/DDBJ whole genome shotgun (WGS) entry which is preliminary data.</text>
</comment>
<dbReference type="AlphaFoldDB" id="A0AAW0AWJ5"/>
<dbReference type="Proteomes" id="UP001383192">
    <property type="component" value="Unassembled WGS sequence"/>
</dbReference>